<dbReference type="Proteomes" id="UP000426265">
    <property type="component" value="Unassembled WGS sequence"/>
</dbReference>
<sequence length="169" mass="19446">MLGSEVKFQIKKIQEATHFSVILDCSPDVSHKEQMSLIVRCVDVSTDSTQRDVVCLVISKTYGIEGYEFLFGIVIWYEILVAVNMVSKTLQSEDIDIVATITQLKGLVSFFQKYRETGFEVAKVEVTKIDVVMDIKLIFHVERKRVNKRRTYSDEEQRQVDDETVILSD</sequence>
<reference evidence="1 2" key="1">
    <citation type="submission" date="2019-11" db="EMBL/GenBank/DDBJ databases">
        <authorList>
            <person name="Jiao W.-B."/>
            <person name="Schneeberger K."/>
        </authorList>
    </citation>
    <scope>NUCLEOTIDE SEQUENCE [LARGE SCALE GENOMIC DNA]</scope>
    <source>
        <strain evidence="2">cv. An-1</strain>
    </source>
</reference>
<name>A0A654FCA2_ARATH</name>
<gene>
    <name evidence="1" type="ORF">AN1_LOCUS14635</name>
</gene>
<protein>
    <recommendedName>
        <fullName evidence="3">DUF4371 domain-containing protein</fullName>
    </recommendedName>
</protein>
<dbReference type="PANTHER" id="PTHR45749">
    <property type="match status" value="1"/>
</dbReference>
<evidence type="ECO:0000313" key="1">
    <source>
        <dbReference type="EMBL" id="VYS59193.1"/>
    </source>
</evidence>
<evidence type="ECO:0000313" key="2">
    <source>
        <dbReference type="Proteomes" id="UP000426265"/>
    </source>
</evidence>
<dbReference type="PANTHER" id="PTHR45749:SF35">
    <property type="entry name" value="AC-LIKE TRANSPOSASE-RELATED"/>
    <property type="match status" value="1"/>
</dbReference>
<dbReference type="AlphaFoldDB" id="A0A654FCA2"/>
<proteinExistence type="predicted"/>
<organism evidence="1 2">
    <name type="scientific">Arabidopsis thaliana</name>
    <name type="common">Mouse-ear cress</name>
    <dbReference type="NCBI Taxonomy" id="3702"/>
    <lineage>
        <taxon>Eukaryota</taxon>
        <taxon>Viridiplantae</taxon>
        <taxon>Streptophyta</taxon>
        <taxon>Embryophyta</taxon>
        <taxon>Tracheophyta</taxon>
        <taxon>Spermatophyta</taxon>
        <taxon>Magnoliopsida</taxon>
        <taxon>eudicotyledons</taxon>
        <taxon>Gunneridae</taxon>
        <taxon>Pentapetalae</taxon>
        <taxon>rosids</taxon>
        <taxon>malvids</taxon>
        <taxon>Brassicales</taxon>
        <taxon>Brassicaceae</taxon>
        <taxon>Camelineae</taxon>
        <taxon>Arabidopsis</taxon>
    </lineage>
</organism>
<evidence type="ECO:0008006" key="3">
    <source>
        <dbReference type="Google" id="ProtNLM"/>
    </source>
</evidence>
<accession>A0A654FCA2</accession>
<dbReference type="EMBL" id="CACRSJ010000106">
    <property type="protein sequence ID" value="VYS59193.1"/>
    <property type="molecule type" value="Genomic_DNA"/>
</dbReference>